<organism evidence="1">
    <name type="scientific">Opuntia streptacantha</name>
    <name type="common">Prickly pear cactus</name>
    <name type="synonym">Opuntia cardona</name>
    <dbReference type="NCBI Taxonomy" id="393608"/>
    <lineage>
        <taxon>Eukaryota</taxon>
        <taxon>Viridiplantae</taxon>
        <taxon>Streptophyta</taxon>
        <taxon>Embryophyta</taxon>
        <taxon>Tracheophyta</taxon>
        <taxon>Spermatophyta</taxon>
        <taxon>Magnoliopsida</taxon>
        <taxon>eudicotyledons</taxon>
        <taxon>Gunneridae</taxon>
        <taxon>Pentapetalae</taxon>
        <taxon>Caryophyllales</taxon>
        <taxon>Cactineae</taxon>
        <taxon>Cactaceae</taxon>
        <taxon>Opuntioideae</taxon>
        <taxon>Opuntia</taxon>
    </lineage>
</organism>
<reference evidence="1" key="2">
    <citation type="submission" date="2020-07" db="EMBL/GenBank/DDBJ databases">
        <authorList>
            <person name="Vera ALvarez R."/>
            <person name="Arias-Moreno D.M."/>
            <person name="Jimenez-Jacinto V."/>
            <person name="Jimenez-Bremont J.F."/>
            <person name="Swaminathan K."/>
            <person name="Moose S.P."/>
            <person name="Guerrero-Gonzalez M.L."/>
            <person name="Marino-Ramirez L."/>
            <person name="Landsman D."/>
            <person name="Rodriguez-Kessler M."/>
            <person name="Delgado-Sanchez P."/>
        </authorList>
    </citation>
    <scope>NUCLEOTIDE SEQUENCE</scope>
    <source>
        <tissue evidence="1">Cladode</tissue>
    </source>
</reference>
<evidence type="ECO:0000313" key="1">
    <source>
        <dbReference type="EMBL" id="MBA4662152.1"/>
    </source>
</evidence>
<sequence length="101" mass="11567">MKNQKYDFGMHVYIGSPKYTSRNFPPDSTVMAEKLFLNRTKRDGNLGCSQKKRGLSEIREGPKCCNMRFRRGMCGGDGRQRKKGDIVVCSHFRGVLDVLDF</sequence>
<dbReference type="EMBL" id="GISG01214874">
    <property type="protein sequence ID" value="MBA4662151.1"/>
    <property type="molecule type" value="Transcribed_RNA"/>
</dbReference>
<proteinExistence type="predicted"/>
<reference evidence="1" key="1">
    <citation type="journal article" date="2013" name="J. Plant Res.">
        <title>Effect of fungi and light on seed germination of three Opuntia species from semiarid lands of central Mexico.</title>
        <authorList>
            <person name="Delgado-Sanchez P."/>
            <person name="Jimenez-Bremont J.F."/>
            <person name="Guerrero-Gonzalez Mde L."/>
            <person name="Flores J."/>
        </authorList>
    </citation>
    <scope>NUCLEOTIDE SEQUENCE</scope>
    <source>
        <tissue evidence="1">Cladode</tissue>
    </source>
</reference>
<accession>A0A7C9A8I4</accession>
<dbReference type="AlphaFoldDB" id="A0A7C9A8I4"/>
<protein>
    <submittedName>
        <fullName evidence="1">Uncharacterized protein</fullName>
    </submittedName>
</protein>
<dbReference type="EMBL" id="GISG01214875">
    <property type="protein sequence ID" value="MBA4662152.1"/>
    <property type="molecule type" value="Transcribed_RNA"/>
</dbReference>
<name>A0A7C9A8I4_OPUST</name>